<evidence type="ECO:0000313" key="3">
    <source>
        <dbReference type="EMBL" id="CAH1057500.1"/>
    </source>
</evidence>
<dbReference type="InterPro" id="IPR002575">
    <property type="entry name" value="Aminoglycoside_PTrfase"/>
</dbReference>
<keyword evidence="3" id="KW-0808">Transferase</keyword>
<protein>
    <submittedName>
        <fullName evidence="3">Homoserine kinase</fullName>
        <ecNumber evidence="3">2.7.1.39</ecNumber>
    </submittedName>
</protein>
<dbReference type="InterPro" id="IPR011009">
    <property type="entry name" value="Kinase-like_dom_sf"/>
</dbReference>
<dbReference type="Gene3D" id="3.90.1200.10">
    <property type="match status" value="1"/>
</dbReference>
<sequence>MNNGFRIDSEINRSLTLKLTKQLALNVVQEYEVDWSSIHFIQVSEHVTFRIESSEGEKFLLRIHPMSKSREEIESELKWLAFLRNKSFVVPEAILNRVGASVTDSSSGGGQKYYVSLLRWIEGERLDKRALTAESVQKMGALLAKLHEASDDFCPSKDFTRPIWGGESFQRDWEHLQVHYQHFISDEAFGLYTMAAAKVADHLKRLEPTGSNYGMIHADLHNRNVVFHEDEPFAIDFGRCGFGYHLYDMAQSIMGLLPLQREAFIEGYQQVRTMDENSIPILESFFIMSIIEAYSFHADIALEIEGLIEEQPYAQAILKAYLDGEPFMFQPNII</sequence>
<dbReference type="EMBL" id="CAKMAB010000021">
    <property type="protein sequence ID" value="CAH1057500.1"/>
    <property type="molecule type" value="Genomic_DNA"/>
</dbReference>
<dbReference type="SUPFAM" id="SSF56112">
    <property type="entry name" value="Protein kinase-like (PK-like)"/>
    <property type="match status" value="1"/>
</dbReference>
<dbReference type="PANTHER" id="PTHR21064:SF6">
    <property type="entry name" value="AMINOGLYCOSIDE PHOSPHOTRANSFERASE DOMAIN-CONTAINING PROTEIN"/>
    <property type="match status" value="1"/>
</dbReference>
<organism evidence="3 4">
    <name type="scientific">Paenibacillus pseudetheri</name>
    <dbReference type="NCBI Taxonomy" id="2897682"/>
    <lineage>
        <taxon>Bacteria</taxon>
        <taxon>Bacillati</taxon>
        <taxon>Bacillota</taxon>
        <taxon>Bacilli</taxon>
        <taxon>Bacillales</taxon>
        <taxon>Paenibacillaceae</taxon>
        <taxon>Paenibacillus</taxon>
    </lineage>
</organism>
<comment type="caution">
    <text evidence="3">The sequence shown here is derived from an EMBL/GenBank/DDBJ whole genome shotgun (WGS) entry which is preliminary data.</text>
</comment>
<comment type="similarity">
    <text evidence="1">Belongs to the pseudomonas-type ThrB family.</text>
</comment>
<keyword evidence="3" id="KW-0418">Kinase</keyword>
<dbReference type="PANTHER" id="PTHR21064">
    <property type="entry name" value="AMINOGLYCOSIDE PHOSPHOTRANSFERASE DOMAIN-CONTAINING PROTEIN-RELATED"/>
    <property type="match status" value="1"/>
</dbReference>
<name>A0ABM9BF88_9BACL</name>
<reference evidence="3" key="1">
    <citation type="submission" date="2021-12" db="EMBL/GenBank/DDBJ databases">
        <authorList>
            <person name="Criscuolo A."/>
        </authorList>
    </citation>
    <scope>NUCLEOTIDE SEQUENCE</scope>
    <source>
        <strain evidence="3">CIP111894</strain>
    </source>
</reference>
<dbReference type="GO" id="GO:0004413">
    <property type="term" value="F:homoserine kinase activity"/>
    <property type="evidence" value="ECO:0007669"/>
    <property type="project" value="UniProtKB-EC"/>
</dbReference>
<accession>A0ABM9BF88</accession>
<feature type="domain" description="Aminoglycoside phosphotransferase" evidence="2">
    <location>
        <begin position="47"/>
        <end position="269"/>
    </location>
</feature>
<dbReference type="InterPro" id="IPR050249">
    <property type="entry name" value="Pseudomonas-type_ThrB"/>
</dbReference>
<proteinExistence type="inferred from homology"/>
<evidence type="ECO:0000313" key="4">
    <source>
        <dbReference type="Proteomes" id="UP000838749"/>
    </source>
</evidence>
<dbReference type="Proteomes" id="UP000838749">
    <property type="component" value="Unassembled WGS sequence"/>
</dbReference>
<gene>
    <name evidence="3" type="primary">thrB_3</name>
    <name evidence="3" type="ORF">PAECIP111894_03658</name>
</gene>
<dbReference type="Gene3D" id="3.30.200.20">
    <property type="entry name" value="Phosphorylase Kinase, domain 1"/>
    <property type="match status" value="1"/>
</dbReference>
<dbReference type="Pfam" id="PF01636">
    <property type="entry name" value="APH"/>
    <property type="match status" value="1"/>
</dbReference>
<evidence type="ECO:0000259" key="2">
    <source>
        <dbReference type="Pfam" id="PF01636"/>
    </source>
</evidence>
<dbReference type="RefSeq" id="WP_234536782.1">
    <property type="nucleotide sequence ID" value="NZ_CAKMAB010000021.1"/>
</dbReference>
<dbReference type="EC" id="2.7.1.39" evidence="3"/>
<evidence type="ECO:0000256" key="1">
    <source>
        <dbReference type="ARBA" id="ARBA00038240"/>
    </source>
</evidence>
<keyword evidence="4" id="KW-1185">Reference proteome</keyword>